<dbReference type="InterPro" id="IPR059103">
    <property type="entry name" value="FixC-like_C"/>
</dbReference>
<dbReference type="InterPro" id="IPR039651">
    <property type="entry name" value="FixC-like"/>
</dbReference>
<dbReference type="EMBL" id="CP084166">
    <property type="protein sequence ID" value="UJG40830.1"/>
    <property type="molecule type" value="Genomic_DNA"/>
</dbReference>
<evidence type="ECO:0000259" key="5">
    <source>
        <dbReference type="Pfam" id="PF00890"/>
    </source>
</evidence>
<evidence type="ECO:0000256" key="3">
    <source>
        <dbReference type="ARBA" id="ARBA00022827"/>
    </source>
</evidence>
<feature type="domain" description="ETF-QO/FixC ubiquinone-binding" evidence="6">
    <location>
        <begin position="182"/>
        <end position="281"/>
    </location>
</feature>
<protein>
    <submittedName>
        <fullName evidence="9">FAD-dependent oxidoreductase</fullName>
    </submittedName>
</protein>
<dbReference type="PANTHER" id="PTHR43624">
    <property type="entry name" value="ELECTRON TRANSFER FLAVOPROTEIN-QUINONE OXIDOREDUCTASE YDIS-RELATED"/>
    <property type="match status" value="1"/>
</dbReference>
<evidence type="ECO:0000256" key="1">
    <source>
        <dbReference type="ARBA" id="ARBA00001974"/>
    </source>
</evidence>
<dbReference type="EMBL" id="CP084166">
    <property type="protein sequence ID" value="UJG40825.1"/>
    <property type="molecule type" value="Genomic_DNA"/>
</dbReference>
<dbReference type="Gene3D" id="3.50.50.60">
    <property type="entry name" value="FAD/NAD(P)-binding domain"/>
    <property type="match status" value="1"/>
</dbReference>
<dbReference type="AlphaFoldDB" id="A0A9Y1BL01"/>
<dbReference type="GO" id="GO:0016491">
    <property type="term" value="F:oxidoreductase activity"/>
    <property type="evidence" value="ECO:0007669"/>
    <property type="project" value="UniProtKB-KW"/>
</dbReference>
<keyword evidence="3" id="KW-0274">FAD</keyword>
<gene>
    <name evidence="8" type="ORF">K9W45_13435</name>
    <name evidence="9" type="ORF">K9W45_13460</name>
</gene>
<dbReference type="InterPro" id="IPR049398">
    <property type="entry name" value="ETF-QO/FixC_UQ-bd"/>
</dbReference>
<keyword evidence="2" id="KW-0285">Flavoprotein</keyword>
<accession>A0A9Y1BL01</accession>
<dbReference type="SUPFAM" id="SSF51905">
    <property type="entry name" value="FAD/NAD(P)-binding domain"/>
    <property type="match status" value="1"/>
</dbReference>
<dbReference type="InterPro" id="IPR036188">
    <property type="entry name" value="FAD/NAD-bd_sf"/>
</dbReference>
<dbReference type="SUPFAM" id="SSF54373">
    <property type="entry name" value="FAD-linked reductases, C-terminal domain"/>
    <property type="match status" value="1"/>
</dbReference>
<evidence type="ECO:0000256" key="4">
    <source>
        <dbReference type="ARBA" id="ARBA00023002"/>
    </source>
</evidence>
<evidence type="ECO:0000256" key="2">
    <source>
        <dbReference type="ARBA" id="ARBA00022630"/>
    </source>
</evidence>
<organism evidence="9">
    <name type="scientific">Candidatus Heimdallarchaeum aukensis</name>
    <dbReference type="NCBI Taxonomy" id="2876573"/>
    <lineage>
        <taxon>Archaea</taxon>
        <taxon>Promethearchaeati</taxon>
        <taxon>Candidatus Heimdallarchaeota</taxon>
        <taxon>Candidatus Heimdallarchaeia (ex Rinke et al. 2021) (nom. nud.)</taxon>
        <taxon>Candidatus Heimdallarchaeales</taxon>
        <taxon>Candidatus Heimdallarchaeaceae</taxon>
        <taxon>Candidatus Heimdallarchaeum</taxon>
    </lineage>
</organism>
<feature type="domain" description="FAD-dependent oxidoreductase 2 FAD-binding" evidence="5">
    <location>
        <begin position="8"/>
        <end position="55"/>
    </location>
</feature>
<dbReference type="Pfam" id="PF00890">
    <property type="entry name" value="FAD_binding_2"/>
    <property type="match status" value="1"/>
</dbReference>
<sequence length="430" mass="47958">MTVEYDFDVIIVGAGLAGSSAALTLAKEGKEVAIIERGQYPGAKNVSGGALYGPVLNKIVPNYWEEDAIERYLTTKKITLLSEKRAMTIDIDLQDFAEPPYNGVTVIRPKFDRWLAQKAEEAGAFILDNTVAEDFIWKDNQIIGIESGEDELKAKLTIIAEGAVTLLAEKAKLAKKPSPSHYAVGMKETYELKKEIIEERFHLNGNEGISNEFLGYTHGIPGGGFFYTNKETLSFGLILNMKKLIQKKIRAIDAFEDFKKHPYIQKLLKDAKMVEYSAHAIPEGGYKHMPKLYGNGVMIAGDAAGMVLNAGLYIEGMNFALESGRLAGLAAKEALTTNDYSAEGTKIYLKLLRDSFVLQDLKRFKRAAKFLERERIFNVYPELLNSLMYQLLHNTGEPRKRIVPTAIKHFLKKGKLFKLMGDAFAALRSI</sequence>
<evidence type="ECO:0000259" key="6">
    <source>
        <dbReference type="Pfam" id="PF21162"/>
    </source>
</evidence>
<dbReference type="InterPro" id="IPR003953">
    <property type="entry name" value="FAD-dep_OxRdtase_2_FAD-bd"/>
</dbReference>
<keyword evidence="4" id="KW-0560">Oxidoreductase</keyword>
<reference evidence="9" key="1">
    <citation type="journal article" date="2022" name="Nat. Microbiol.">
        <title>Unique mobile elements and scalable gene flow at the prokaryote-eukaryote boundary revealed by circularized Asgard archaea genomes.</title>
        <authorList>
            <person name="Wu F."/>
            <person name="Speth D.R."/>
            <person name="Philosof A."/>
            <person name="Cremiere A."/>
            <person name="Narayanan A."/>
            <person name="Barco R.A."/>
            <person name="Connon S.A."/>
            <person name="Amend J.P."/>
            <person name="Antoshechkin I.A."/>
            <person name="Orphan V.J."/>
        </authorList>
    </citation>
    <scope>NUCLEOTIDE SEQUENCE</scope>
    <source>
        <strain evidence="9">PM71</strain>
    </source>
</reference>
<proteinExistence type="predicted"/>
<dbReference type="Proteomes" id="UP001201020">
    <property type="component" value="Chromosome"/>
</dbReference>
<evidence type="ECO:0000313" key="8">
    <source>
        <dbReference type="EMBL" id="UJG40825.1"/>
    </source>
</evidence>
<name>A0A9Y1BL01_9ARCH</name>
<dbReference type="Pfam" id="PF21162">
    <property type="entry name" value="ETFQO_UQ-bd"/>
    <property type="match status" value="1"/>
</dbReference>
<comment type="cofactor">
    <cofactor evidence="1">
        <name>FAD</name>
        <dbReference type="ChEBI" id="CHEBI:57692"/>
    </cofactor>
</comment>
<dbReference type="PRINTS" id="PR00420">
    <property type="entry name" value="RNGMNOXGNASE"/>
</dbReference>
<evidence type="ECO:0000259" key="7">
    <source>
        <dbReference type="Pfam" id="PF26311"/>
    </source>
</evidence>
<dbReference type="PANTHER" id="PTHR43624:SF2">
    <property type="entry name" value="ELECTRON TRANSFER FLAVOPROTEIN-QUINONE OXIDOREDUCTASE YDIS-RELATED"/>
    <property type="match status" value="1"/>
</dbReference>
<dbReference type="Pfam" id="PF26311">
    <property type="entry name" value="ETF-QO_FixC_C"/>
    <property type="match status" value="1"/>
</dbReference>
<evidence type="ECO:0000313" key="9">
    <source>
        <dbReference type="EMBL" id="UJG40830.1"/>
    </source>
</evidence>
<feature type="domain" description="FixC-like C-terminal" evidence="7">
    <location>
        <begin position="369"/>
        <end position="429"/>
    </location>
</feature>